<comment type="similarity">
    <text evidence="2">Belongs to the bacterial solute-binding protein 5 family.</text>
</comment>
<dbReference type="SUPFAM" id="SSF53850">
    <property type="entry name" value="Periplasmic binding protein-like II"/>
    <property type="match status" value="1"/>
</dbReference>
<evidence type="ECO:0000313" key="6">
    <source>
        <dbReference type="EMBL" id="MBH0237982.1"/>
    </source>
</evidence>
<comment type="subcellular location">
    <subcellularLocation>
        <location evidence="1">Periplasm</location>
    </subcellularLocation>
</comment>
<keyword evidence="4" id="KW-0732">Signal</keyword>
<dbReference type="Gene3D" id="3.40.190.10">
    <property type="entry name" value="Periplasmic binding protein-like II"/>
    <property type="match status" value="1"/>
</dbReference>
<dbReference type="Pfam" id="PF00496">
    <property type="entry name" value="SBP_bac_5"/>
    <property type="match status" value="1"/>
</dbReference>
<dbReference type="GO" id="GO:1904680">
    <property type="term" value="F:peptide transmembrane transporter activity"/>
    <property type="evidence" value="ECO:0007669"/>
    <property type="project" value="TreeGrafter"/>
</dbReference>
<keyword evidence="3" id="KW-0813">Transport</keyword>
<evidence type="ECO:0000256" key="4">
    <source>
        <dbReference type="ARBA" id="ARBA00022729"/>
    </source>
</evidence>
<feature type="domain" description="Solute-binding protein family 5" evidence="5">
    <location>
        <begin position="91"/>
        <end position="412"/>
    </location>
</feature>
<accession>A0A931MY38</accession>
<keyword evidence="7" id="KW-1185">Reference proteome</keyword>
<dbReference type="EMBL" id="JADZLT010000049">
    <property type="protein sequence ID" value="MBH0237982.1"/>
    <property type="molecule type" value="Genomic_DNA"/>
</dbReference>
<dbReference type="Gene3D" id="3.10.105.10">
    <property type="entry name" value="Dipeptide-binding Protein, Domain 3"/>
    <property type="match status" value="1"/>
</dbReference>
<dbReference type="GO" id="GO:0015833">
    <property type="term" value="P:peptide transport"/>
    <property type="evidence" value="ECO:0007669"/>
    <property type="project" value="TreeGrafter"/>
</dbReference>
<evidence type="ECO:0000313" key="7">
    <source>
        <dbReference type="Proteomes" id="UP000631694"/>
    </source>
</evidence>
<evidence type="ECO:0000256" key="3">
    <source>
        <dbReference type="ARBA" id="ARBA00022448"/>
    </source>
</evidence>
<dbReference type="InterPro" id="IPR006311">
    <property type="entry name" value="TAT_signal"/>
</dbReference>
<dbReference type="PANTHER" id="PTHR30290:SF10">
    <property type="entry name" value="PERIPLASMIC OLIGOPEPTIDE-BINDING PROTEIN-RELATED"/>
    <property type="match status" value="1"/>
</dbReference>
<dbReference type="RefSeq" id="WP_197311034.1">
    <property type="nucleotide sequence ID" value="NZ_JADZLT010000049.1"/>
</dbReference>
<evidence type="ECO:0000256" key="2">
    <source>
        <dbReference type="ARBA" id="ARBA00005695"/>
    </source>
</evidence>
<sequence length="523" mass="57053">MQRHFGHDQDHATLGGGIDRRSFLGGSVLLAALAAGVRPSAAATGGVLRFGIGDSFPGEKLDPVTVQNGASIDLVQIVYETLVRRGPDWSFHPWLAERWELSADAREWTFFLRKDVVFHDGTPMTAKDVVYTIKRHLDEANGSGLYKRLSASFGPDGLEIVDDHTFKIVMTRPDTLLVESFSRFIIGITKDGTVGDVDPATAVGTGPFKVSAFAPGEAFEVERFDGYWQPGVPTLDKIQCVHIPDQNAKVQSVISGTVDIIDGVDAVVIKDLLTNPEVRVAFLPSAQYWGIFLSQEAEPFRDVRVRRAIKLALDRKLILDTVYQGQGTITPDVPVPPGDPLFPDDLDGAQDIDQAKALLAEAGFPDGIDFELFTSPILPGMVDLAVAFAETVKPAGIRVSVNQWPVSTYWDQIWLKRPGYVDYMNRRNGHDAMDLTFAAGSPYNGSHFDGDGTLRTTIEAALGEPDRAAQVTAYKAALKRVALESGCVIPCYVNQAMVLHKAVTGNPFEWEMPKSLALLSKDA</sequence>
<evidence type="ECO:0000256" key="1">
    <source>
        <dbReference type="ARBA" id="ARBA00004418"/>
    </source>
</evidence>
<dbReference type="Gene3D" id="3.90.76.10">
    <property type="entry name" value="Dipeptide-binding Protein, Domain 1"/>
    <property type="match status" value="1"/>
</dbReference>
<dbReference type="Proteomes" id="UP000631694">
    <property type="component" value="Unassembled WGS sequence"/>
</dbReference>
<evidence type="ECO:0000259" key="5">
    <source>
        <dbReference type="Pfam" id="PF00496"/>
    </source>
</evidence>
<proteinExistence type="inferred from homology"/>
<comment type="caution">
    <text evidence="6">The sequence shown here is derived from an EMBL/GenBank/DDBJ whole genome shotgun (WGS) entry which is preliminary data.</text>
</comment>
<dbReference type="CDD" id="cd08503">
    <property type="entry name" value="PBP2_NikA_DppA_OppA_like_17"/>
    <property type="match status" value="1"/>
</dbReference>
<organism evidence="6 7">
    <name type="scientific">Methylobrevis albus</name>
    <dbReference type="NCBI Taxonomy" id="2793297"/>
    <lineage>
        <taxon>Bacteria</taxon>
        <taxon>Pseudomonadati</taxon>
        <taxon>Pseudomonadota</taxon>
        <taxon>Alphaproteobacteria</taxon>
        <taxon>Hyphomicrobiales</taxon>
        <taxon>Pleomorphomonadaceae</taxon>
        <taxon>Methylobrevis</taxon>
    </lineage>
</organism>
<dbReference type="InterPro" id="IPR039424">
    <property type="entry name" value="SBP_5"/>
</dbReference>
<gene>
    <name evidence="6" type="ORF">I5731_09135</name>
</gene>
<dbReference type="InterPro" id="IPR000914">
    <property type="entry name" value="SBP_5_dom"/>
</dbReference>
<dbReference type="PANTHER" id="PTHR30290">
    <property type="entry name" value="PERIPLASMIC BINDING COMPONENT OF ABC TRANSPORTER"/>
    <property type="match status" value="1"/>
</dbReference>
<dbReference type="PROSITE" id="PS51318">
    <property type="entry name" value="TAT"/>
    <property type="match status" value="1"/>
</dbReference>
<reference evidence="6" key="1">
    <citation type="submission" date="2020-12" db="EMBL/GenBank/DDBJ databases">
        <title>Methylobrevis albus sp. nov., isolated from fresh water lack sediment.</title>
        <authorList>
            <person name="Zou Q."/>
        </authorList>
    </citation>
    <scope>NUCLEOTIDE SEQUENCE</scope>
    <source>
        <strain evidence="6">L22</strain>
    </source>
</reference>
<protein>
    <submittedName>
        <fullName evidence="6">ABC transporter substrate-binding protein</fullName>
    </submittedName>
</protein>
<name>A0A931MY38_9HYPH</name>
<dbReference type="GO" id="GO:0030313">
    <property type="term" value="C:cell envelope"/>
    <property type="evidence" value="ECO:0007669"/>
    <property type="project" value="UniProtKB-SubCell"/>
</dbReference>
<dbReference type="AlphaFoldDB" id="A0A931MY38"/>